<proteinExistence type="predicted"/>
<accession>A0ABT4J861</accession>
<organism evidence="2 3">
    <name type="scientific">Paracoccus benzoatiresistens</name>
    <dbReference type="NCBI Taxonomy" id="2997341"/>
    <lineage>
        <taxon>Bacteria</taxon>
        <taxon>Pseudomonadati</taxon>
        <taxon>Pseudomonadota</taxon>
        <taxon>Alphaproteobacteria</taxon>
        <taxon>Rhodobacterales</taxon>
        <taxon>Paracoccaceae</taxon>
        <taxon>Paracoccus</taxon>
    </lineage>
</organism>
<comment type="caution">
    <text evidence="2">The sequence shown here is derived from an EMBL/GenBank/DDBJ whole genome shotgun (WGS) entry which is preliminary data.</text>
</comment>
<gene>
    <name evidence="2" type="ORF">OU682_14635</name>
</gene>
<evidence type="ECO:0000256" key="1">
    <source>
        <dbReference type="SAM" id="MobiDB-lite"/>
    </source>
</evidence>
<evidence type="ECO:0000313" key="2">
    <source>
        <dbReference type="EMBL" id="MCZ0962855.1"/>
    </source>
</evidence>
<evidence type="ECO:0000313" key="3">
    <source>
        <dbReference type="Proteomes" id="UP001149822"/>
    </source>
</evidence>
<protein>
    <submittedName>
        <fullName evidence="2">Uncharacterized protein</fullName>
    </submittedName>
</protein>
<reference evidence="2" key="1">
    <citation type="submission" date="2022-12" db="EMBL/GenBank/DDBJ databases">
        <title>Paracoccus sp. EF6 isolated from a lake water.</title>
        <authorList>
            <person name="Liu H."/>
        </authorList>
    </citation>
    <scope>NUCLEOTIDE SEQUENCE</scope>
    <source>
        <strain evidence="2">EF6</strain>
    </source>
</reference>
<name>A0ABT4J861_9RHOB</name>
<dbReference type="RefSeq" id="WP_268942908.1">
    <property type="nucleotide sequence ID" value="NZ_JAPTYD010000024.1"/>
</dbReference>
<dbReference type="Proteomes" id="UP001149822">
    <property type="component" value="Unassembled WGS sequence"/>
</dbReference>
<keyword evidence="3" id="KW-1185">Reference proteome</keyword>
<sequence>MSPEQCADHRARIAFEVEVILQGYWQAELAPQMKAAVLADWADELEDWHLEQVRWGLREWRRENPRRKPNAADVLAILKAERGKAEMARRAAQQSTQPEKRQPISAERANAILVELGFSVKRIEPLKEQASAEEINAIQAEMRSA</sequence>
<dbReference type="EMBL" id="JAPTYD010000024">
    <property type="protein sequence ID" value="MCZ0962855.1"/>
    <property type="molecule type" value="Genomic_DNA"/>
</dbReference>
<feature type="region of interest" description="Disordered" evidence="1">
    <location>
        <begin position="87"/>
        <end position="106"/>
    </location>
</feature>